<protein>
    <recommendedName>
        <fullName evidence="1">UDP-N-acetylglucosamine 2-epimerase domain-containing protein</fullName>
    </recommendedName>
</protein>
<gene>
    <name evidence="2" type="ORF">AA957_06170</name>
</gene>
<dbReference type="PANTHER" id="PTHR43174">
    <property type="entry name" value="UDP-N-ACETYLGLUCOSAMINE 2-EPIMERASE"/>
    <property type="match status" value="1"/>
</dbReference>
<evidence type="ECO:0000313" key="2">
    <source>
        <dbReference type="EMBL" id="AKS05700.1"/>
    </source>
</evidence>
<evidence type="ECO:0000259" key="1">
    <source>
        <dbReference type="Pfam" id="PF02350"/>
    </source>
</evidence>
<dbReference type="InterPro" id="IPR029767">
    <property type="entry name" value="WecB-like"/>
</dbReference>
<proteinExistence type="predicted"/>
<dbReference type="Proteomes" id="UP000036608">
    <property type="component" value="Chromosome"/>
</dbReference>
<dbReference type="InterPro" id="IPR003331">
    <property type="entry name" value="UDP_GlcNAc_Epimerase_2_dom"/>
</dbReference>
<dbReference type="Pfam" id="PF02350">
    <property type="entry name" value="Epimerase_2"/>
    <property type="match status" value="1"/>
</dbReference>
<dbReference type="SUPFAM" id="SSF53756">
    <property type="entry name" value="UDP-Glycosyltransferase/glycogen phosphorylase"/>
    <property type="match status" value="1"/>
</dbReference>
<dbReference type="GO" id="GO:0006047">
    <property type="term" value="P:UDP-N-acetylglucosamine metabolic process"/>
    <property type="evidence" value="ECO:0007669"/>
    <property type="project" value="InterPro"/>
</dbReference>
<reference evidence="2 3" key="1">
    <citation type="journal article" date="2015" name="Genome Announc.">
        <title>Complete Genome Sequence of the Rhizobacterium Pseudomonas trivialis Strain IHBB745 with Multiple Plant Growth-Promoting Activities and Tolerance to Desiccation and Alkalinity.</title>
        <authorList>
            <person name="Gulati A."/>
            <person name="Swarnkar M.K."/>
            <person name="Vyas P."/>
            <person name="Rahi P."/>
            <person name="Thakur R."/>
            <person name="Thakur N."/>
            <person name="Singh A.K."/>
        </authorList>
    </citation>
    <scope>NUCLEOTIDE SEQUENCE [LARGE SCALE GENOMIC DNA]</scope>
    <source>
        <strain evidence="3">745</strain>
    </source>
</reference>
<name>A0A0H5A7Z6_9PSED</name>
<reference evidence="3" key="2">
    <citation type="submission" date="2015-05" db="EMBL/GenBank/DDBJ databases">
        <authorList>
            <person name="Swarnkar M.K."/>
            <person name="Vyas P."/>
            <person name="Rahi P."/>
            <person name="Thakur R."/>
            <person name="Thakur N."/>
            <person name="Singh A.K."/>
            <person name="Gulati A."/>
        </authorList>
    </citation>
    <scope>NUCLEOTIDE SEQUENCE [LARGE SCALE GENOMIC DNA]</scope>
    <source>
        <strain evidence="3">745</strain>
    </source>
</reference>
<dbReference type="RefSeq" id="WP_049709405.1">
    <property type="nucleotide sequence ID" value="NZ_CP011507.1"/>
</dbReference>
<dbReference type="OrthoDB" id="9803238at2"/>
<dbReference type="InterPro" id="IPR020004">
    <property type="entry name" value="UDP-GlcNAc_Epase"/>
</dbReference>
<dbReference type="NCBIfam" id="TIGR03568">
    <property type="entry name" value="NeuC_NnaA"/>
    <property type="match status" value="1"/>
</dbReference>
<organism evidence="2 3">
    <name type="scientific">Pseudomonas trivialis</name>
    <dbReference type="NCBI Taxonomy" id="200450"/>
    <lineage>
        <taxon>Bacteria</taxon>
        <taxon>Pseudomonadati</taxon>
        <taxon>Pseudomonadota</taxon>
        <taxon>Gammaproteobacteria</taxon>
        <taxon>Pseudomonadales</taxon>
        <taxon>Pseudomonadaceae</taxon>
        <taxon>Pseudomonas</taxon>
    </lineage>
</organism>
<dbReference type="CDD" id="cd03786">
    <property type="entry name" value="GTB_UDP-GlcNAc_2-Epimerase"/>
    <property type="match status" value="1"/>
</dbReference>
<accession>A0A0H5A7Z6</accession>
<dbReference type="Gene3D" id="3.40.50.2000">
    <property type="entry name" value="Glycogen Phosphorylase B"/>
    <property type="match status" value="2"/>
</dbReference>
<feature type="domain" description="UDP-N-acetylglucosamine 2-epimerase" evidence="1">
    <location>
        <begin position="25"/>
        <end position="370"/>
    </location>
</feature>
<sequence>MNSPKKICVVTGTRADYGLLLPLIKKISEDSSFELQIIATGSHLSPQFGLTYREIEADGFTINSKVEILTRSDSAMGVLSSMALGLVGISSALSELKPDLIVALGDRYELMVTAQVALMMQIPLAHLSGGDTGSGTYDNTIRHCVTKIASLHFVTHEDARQRVLQLGERDDRVFCLGSTCVENIKNTPLLSREELEGSLGVKLQEKLFLVTHHPLTMGDESSEDELRELLNAIQKYLDRGDVSVVFTKANADNGGQAINQILEEFSNSQQNAFLFDSLGRLRYLSAVKHAAVVIGNSSSGIYEAPYLNTPTVDIGLRQSGRAAPTSVIRSAAISNDICEAVDRALIEDFEGVQMIYGDGNTSGQILAKIKEMIGAPNLSAKEFVDREIK</sequence>
<dbReference type="AlphaFoldDB" id="A0A0H5A7Z6"/>
<dbReference type="KEGG" id="ptv:AA957_06170"/>
<dbReference type="EMBL" id="CP011507">
    <property type="protein sequence ID" value="AKS05700.1"/>
    <property type="molecule type" value="Genomic_DNA"/>
</dbReference>
<evidence type="ECO:0000313" key="3">
    <source>
        <dbReference type="Proteomes" id="UP000036608"/>
    </source>
</evidence>
<dbReference type="PANTHER" id="PTHR43174:SF3">
    <property type="entry name" value="UDP-N-ACETYLGLUCOSAMINE 2-EPIMERASE"/>
    <property type="match status" value="1"/>
</dbReference>
<dbReference type="GO" id="GO:0004553">
    <property type="term" value="F:hydrolase activity, hydrolyzing O-glycosyl compounds"/>
    <property type="evidence" value="ECO:0007669"/>
    <property type="project" value="InterPro"/>
</dbReference>
<dbReference type="PATRIC" id="fig|200450.3.peg.1278"/>